<protein>
    <submittedName>
        <fullName evidence="1">Uncharacterized protein</fullName>
    </submittedName>
</protein>
<dbReference type="Proteomes" id="UP000766486">
    <property type="component" value="Unassembled WGS sequence"/>
</dbReference>
<accession>A0ABY6TYH2</accession>
<comment type="caution">
    <text evidence="1">The sequence shown here is derived from an EMBL/GenBank/DDBJ whole genome shotgun (WGS) entry which is preliminary data.</text>
</comment>
<dbReference type="PROSITE" id="PS51257">
    <property type="entry name" value="PROKAR_LIPOPROTEIN"/>
    <property type="match status" value="1"/>
</dbReference>
<sequence>MTIDKTRAIQARALGRVVPSSATTAVSCSSSGRSLCAVDSVMGSDWVSLVRAEDGEDARPIVDTRNGWQDLNKPDGLLRGSAWRSLHTDAHRGALQSRVEAWEPTNSHMFQVSVEQECHRGLSCLFGPPGQI</sequence>
<evidence type="ECO:0000313" key="1">
    <source>
        <dbReference type="EMBL" id="VUC23814.1"/>
    </source>
</evidence>
<proteinExistence type="predicted"/>
<name>A0ABY6TYH2_BIOOC</name>
<reference evidence="1 2" key="1">
    <citation type="submission" date="2019-06" db="EMBL/GenBank/DDBJ databases">
        <authorList>
            <person name="Broberg M."/>
        </authorList>
    </citation>
    <scope>NUCLEOTIDE SEQUENCE [LARGE SCALE GENOMIC DNA]</scope>
</reference>
<evidence type="ECO:0000313" key="2">
    <source>
        <dbReference type="Proteomes" id="UP000766486"/>
    </source>
</evidence>
<gene>
    <name evidence="1" type="ORF">CLO192961_LOCUS125391</name>
</gene>
<keyword evidence="2" id="KW-1185">Reference proteome</keyword>
<organism evidence="1 2">
    <name type="scientific">Bionectria ochroleuca</name>
    <name type="common">Gliocladium roseum</name>
    <dbReference type="NCBI Taxonomy" id="29856"/>
    <lineage>
        <taxon>Eukaryota</taxon>
        <taxon>Fungi</taxon>
        <taxon>Dikarya</taxon>
        <taxon>Ascomycota</taxon>
        <taxon>Pezizomycotina</taxon>
        <taxon>Sordariomycetes</taxon>
        <taxon>Hypocreomycetidae</taxon>
        <taxon>Hypocreales</taxon>
        <taxon>Bionectriaceae</taxon>
        <taxon>Clonostachys</taxon>
    </lineage>
</organism>
<dbReference type="EMBL" id="CABFNS010000711">
    <property type="protein sequence ID" value="VUC23814.1"/>
    <property type="molecule type" value="Genomic_DNA"/>
</dbReference>